<feature type="domain" description="ABC transporter" evidence="4">
    <location>
        <begin position="1"/>
        <end position="241"/>
    </location>
</feature>
<proteinExistence type="predicted"/>
<dbReference type="InterPro" id="IPR003593">
    <property type="entry name" value="AAA+_ATPase"/>
</dbReference>
<dbReference type="KEGG" id="dmr:Deima_2528"/>
<dbReference type="STRING" id="709986.Deima_2528"/>
<dbReference type="GO" id="GO:0016020">
    <property type="term" value="C:membrane"/>
    <property type="evidence" value="ECO:0007669"/>
    <property type="project" value="InterPro"/>
</dbReference>
<dbReference type="SMART" id="SM00382">
    <property type="entry name" value="AAA"/>
    <property type="match status" value="2"/>
</dbReference>
<dbReference type="PROSITE" id="PS50893">
    <property type="entry name" value="ABC_TRANSPORTER_2"/>
    <property type="match status" value="2"/>
</dbReference>
<reference evidence="5 6" key="1">
    <citation type="journal article" date="2011" name="Stand. Genomic Sci.">
        <title>Complete genome sequence of Deinococcus maricopensis type strain (LB-34).</title>
        <authorList>
            <person name="Pukall R."/>
            <person name="Zeytun A."/>
            <person name="Lucas S."/>
            <person name="Lapidus A."/>
            <person name="Hammon N."/>
            <person name="Deshpande S."/>
            <person name="Nolan M."/>
            <person name="Cheng J.F."/>
            <person name="Pitluck S."/>
            <person name="Liolios K."/>
            <person name="Pagani I."/>
            <person name="Mikhailova N."/>
            <person name="Ivanova N."/>
            <person name="Mavromatis K."/>
            <person name="Pati A."/>
            <person name="Tapia R."/>
            <person name="Han C."/>
            <person name="Goodwin L."/>
            <person name="Chen A."/>
            <person name="Palaniappan K."/>
            <person name="Land M."/>
            <person name="Hauser L."/>
            <person name="Chang Y.J."/>
            <person name="Jeffries C.D."/>
            <person name="Brambilla E.M."/>
            <person name="Rohde M."/>
            <person name="Goker M."/>
            <person name="Detter J.C."/>
            <person name="Woyke T."/>
            <person name="Bristow J."/>
            <person name="Eisen J.A."/>
            <person name="Markowitz V."/>
            <person name="Hugenholtz P."/>
            <person name="Kyrpides N.C."/>
            <person name="Klenk H.P."/>
        </authorList>
    </citation>
    <scope>NUCLEOTIDE SEQUENCE [LARGE SCALE GENOMIC DNA]</scope>
    <source>
        <strain evidence="6">DSM 21211 / LMG 22137 / NRRL B-23946 / LB-34</strain>
    </source>
</reference>
<dbReference type="Gene3D" id="3.40.50.300">
    <property type="entry name" value="P-loop containing nucleotide triphosphate hydrolases"/>
    <property type="match status" value="2"/>
</dbReference>
<accession>E8UAS3</accession>
<dbReference type="GO" id="GO:0055085">
    <property type="term" value="P:transmembrane transport"/>
    <property type="evidence" value="ECO:0007669"/>
    <property type="project" value="InterPro"/>
</dbReference>
<dbReference type="HOGENOM" id="CLU_000604_45_2_0"/>
<dbReference type="SUPFAM" id="SSF52540">
    <property type="entry name" value="P-loop containing nucleoside triphosphate hydrolases"/>
    <property type="match status" value="2"/>
</dbReference>
<keyword evidence="1" id="KW-0813">Transport</keyword>
<dbReference type="AlphaFoldDB" id="E8UAS3"/>
<evidence type="ECO:0000313" key="5">
    <source>
        <dbReference type="EMBL" id="ADV68162.1"/>
    </source>
</evidence>
<dbReference type="Proteomes" id="UP000008635">
    <property type="component" value="Chromosome"/>
</dbReference>
<name>E8UAS3_DEIML</name>
<keyword evidence="3" id="KW-0067">ATP-binding</keyword>
<evidence type="ECO:0000313" key="6">
    <source>
        <dbReference type="Proteomes" id="UP000008635"/>
    </source>
</evidence>
<feature type="domain" description="ABC transporter" evidence="4">
    <location>
        <begin position="245"/>
        <end position="454"/>
    </location>
</feature>
<dbReference type="InterPro" id="IPR017871">
    <property type="entry name" value="ABC_transporter-like_CS"/>
</dbReference>
<keyword evidence="6" id="KW-1185">Reference proteome</keyword>
<dbReference type="InterPro" id="IPR003439">
    <property type="entry name" value="ABC_transporter-like_ATP-bd"/>
</dbReference>
<organism evidence="5 6">
    <name type="scientific">Deinococcus maricopensis (strain DSM 21211 / LMG 22137 / NRRL B-23946 / LB-34)</name>
    <dbReference type="NCBI Taxonomy" id="709986"/>
    <lineage>
        <taxon>Bacteria</taxon>
        <taxon>Thermotogati</taxon>
        <taxon>Deinococcota</taxon>
        <taxon>Deinococci</taxon>
        <taxon>Deinococcales</taxon>
        <taxon>Deinococcaceae</taxon>
        <taxon>Deinococcus</taxon>
    </lineage>
</organism>
<sequence>MQLESVGVRVEGAWALQDVTFGLTPGSAWLLTGGNGAGKSTLLRVLRGEVAPTAGSRAYVLDGARRSSAVRALARIALVSPREEAFYLTRSWAQSVRDSLLAAWDGGTQRLWVPTPEAQARLADVAEWTFLTALLDRDVQALSHGQRRRVTLARALMREPVALLLDEFTDGLDAAARARLGEVVEGVAASGVAVVLATHRPSDAPRLAWSRLHLEGGRVARPSASPEAAPAVAAVSDALTGEVLVRLENAGVYRGDQLAVGPLSFTWRTGEHWLVTGGNGAGKSTLVRTLAGEVFPAVGGVVARPFLRRDTRAERARRIGWVSAEAQVDLARDWTGWAVVASGFTGERGTGPDLTPEQAARVADVTARLGVSDLLDRHADTLSQGQLKRLLLARATVHAPALLLLDEPFDFLDADARARLSALLAHLVAGGTHVLVVAHHASDAPGFLNRHLHLQ</sequence>
<protein>
    <submittedName>
        <fullName evidence="5">ABC transporter related protein</fullName>
    </submittedName>
</protein>
<dbReference type="GO" id="GO:0005524">
    <property type="term" value="F:ATP binding"/>
    <property type="evidence" value="ECO:0007669"/>
    <property type="project" value="UniProtKB-KW"/>
</dbReference>
<evidence type="ECO:0000256" key="1">
    <source>
        <dbReference type="ARBA" id="ARBA00022448"/>
    </source>
</evidence>
<dbReference type="PANTHER" id="PTHR43158">
    <property type="entry name" value="SKFA PEPTIDE EXPORT ATP-BINDING PROTEIN SKFE"/>
    <property type="match status" value="1"/>
</dbReference>
<evidence type="ECO:0000256" key="2">
    <source>
        <dbReference type="ARBA" id="ARBA00022741"/>
    </source>
</evidence>
<evidence type="ECO:0000259" key="4">
    <source>
        <dbReference type="PROSITE" id="PS50893"/>
    </source>
</evidence>
<dbReference type="EMBL" id="CP002454">
    <property type="protein sequence ID" value="ADV68162.1"/>
    <property type="molecule type" value="Genomic_DNA"/>
</dbReference>
<dbReference type="GO" id="GO:0016887">
    <property type="term" value="F:ATP hydrolysis activity"/>
    <property type="evidence" value="ECO:0007669"/>
    <property type="project" value="InterPro"/>
</dbReference>
<dbReference type="Pfam" id="PF00005">
    <property type="entry name" value="ABC_tran"/>
    <property type="match status" value="2"/>
</dbReference>
<dbReference type="PROSITE" id="PS00211">
    <property type="entry name" value="ABC_TRANSPORTER_1"/>
    <property type="match status" value="2"/>
</dbReference>
<dbReference type="CDD" id="cd03225">
    <property type="entry name" value="ABC_cobalt_CbiO_domain1"/>
    <property type="match status" value="1"/>
</dbReference>
<evidence type="ECO:0000256" key="3">
    <source>
        <dbReference type="ARBA" id="ARBA00022840"/>
    </source>
</evidence>
<reference evidence="6" key="2">
    <citation type="submission" date="2011-01" db="EMBL/GenBank/DDBJ databases">
        <title>The complete genome of Deinococcus maricopensis DSM 21211.</title>
        <authorList>
            <consortium name="US DOE Joint Genome Institute (JGI-PGF)"/>
            <person name="Lucas S."/>
            <person name="Copeland A."/>
            <person name="Lapidus A."/>
            <person name="Goodwin L."/>
            <person name="Pitluck S."/>
            <person name="Kyrpides N."/>
            <person name="Mavromatis K."/>
            <person name="Pagani I."/>
            <person name="Ivanova N."/>
            <person name="Ovchinnikova G."/>
            <person name="Zeytun A."/>
            <person name="Detter J.C."/>
            <person name="Han C."/>
            <person name="Land M."/>
            <person name="Hauser L."/>
            <person name="Markowitz V."/>
            <person name="Cheng J.-F."/>
            <person name="Hugenholtz P."/>
            <person name="Woyke T."/>
            <person name="Wu D."/>
            <person name="Pukall R."/>
            <person name="Gehrich-Schroeter G."/>
            <person name="Brambilla E."/>
            <person name="Klenk H.-P."/>
            <person name="Eisen J.A."/>
        </authorList>
    </citation>
    <scope>NUCLEOTIDE SEQUENCE [LARGE SCALE GENOMIC DNA]</scope>
    <source>
        <strain evidence="6">DSM 21211 / LMG 22137 / NRRL B-23946 / LB-34</strain>
    </source>
</reference>
<keyword evidence="2" id="KW-0547">Nucleotide-binding</keyword>
<dbReference type="PANTHER" id="PTHR43158:SF2">
    <property type="entry name" value="SKFA PEPTIDE EXPORT ATP-BINDING PROTEIN SKFE"/>
    <property type="match status" value="1"/>
</dbReference>
<gene>
    <name evidence="5" type="ordered locus">Deima_2528</name>
</gene>
<dbReference type="InterPro" id="IPR015856">
    <property type="entry name" value="ABC_transpr_CbiO/EcfA_su"/>
</dbReference>
<dbReference type="InterPro" id="IPR027417">
    <property type="entry name" value="P-loop_NTPase"/>
</dbReference>
<dbReference type="eggNOG" id="COG1129">
    <property type="taxonomic scope" value="Bacteria"/>
</dbReference>